<dbReference type="Pfam" id="PF02698">
    <property type="entry name" value="DUF218"/>
    <property type="match status" value="1"/>
</dbReference>
<evidence type="ECO:0000313" key="11">
    <source>
        <dbReference type="Proteomes" id="UP001497514"/>
    </source>
</evidence>
<name>A0ABM9NTH6_9FLAO</name>
<accession>A0ABM9NTH6</accession>
<evidence type="ECO:0000256" key="8">
    <source>
        <dbReference type="SAM" id="Phobius"/>
    </source>
</evidence>
<organism evidence="10 11">
    <name type="scientific">Tenacibaculum dicentrarchi</name>
    <dbReference type="NCBI Taxonomy" id="669041"/>
    <lineage>
        <taxon>Bacteria</taxon>
        <taxon>Pseudomonadati</taxon>
        <taxon>Bacteroidota</taxon>
        <taxon>Flavobacteriia</taxon>
        <taxon>Flavobacteriales</taxon>
        <taxon>Flavobacteriaceae</taxon>
        <taxon>Tenacibaculum</taxon>
    </lineage>
</organism>
<keyword evidence="5 8" id="KW-1133">Transmembrane helix</keyword>
<evidence type="ECO:0000259" key="9">
    <source>
        <dbReference type="Pfam" id="PF02698"/>
    </source>
</evidence>
<protein>
    <recommendedName>
        <fullName evidence="9">DUF218 domain-containing protein</fullName>
    </recommendedName>
</protein>
<keyword evidence="6 8" id="KW-0472">Membrane</keyword>
<gene>
    <name evidence="10" type="ORF">TD3509T_0648</name>
</gene>
<feature type="transmembrane region" description="Helical" evidence="8">
    <location>
        <begin position="26"/>
        <end position="45"/>
    </location>
</feature>
<evidence type="ECO:0000256" key="3">
    <source>
        <dbReference type="ARBA" id="ARBA00022519"/>
    </source>
</evidence>
<proteinExistence type="predicted"/>
<evidence type="ECO:0000313" key="10">
    <source>
        <dbReference type="EMBL" id="CAL2078368.1"/>
    </source>
</evidence>
<sequence length="229" mass="26225">MVFLKKCQLKRNYILLDKMIKKTLKLAILSTLFLLIAIYLCNFLIEKQTKDKLYSSVTEIPKHKVGLVLGTSKHLLNGRVNLYYKYRIRAAISLYKSGKITFIIVSGDNSTEKYDEPTTFKNDLIKAGIPADKIFLDYAGFRTLDSVVRVKEIFGQTDVTIISQKFHNERAIYLANHFGVKAIGFNAKDVSGRYGLKVQLREYLARVKVFVDILFNVQPKFLGKSIEVK</sequence>
<evidence type="ECO:0000256" key="6">
    <source>
        <dbReference type="ARBA" id="ARBA00023136"/>
    </source>
</evidence>
<dbReference type="EMBL" id="OZ038524">
    <property type="protein sequence ID" value="CAL2078368.1"/>
    <property type="molecule type" value="Genomic_DNA"/>
</dbReference>
<keyword evidence="2" id="KW-1003">Cell membrane</keyword>
<evidence type="ECO:0000256" key="7">
    <source>
        <dbReference type="ARBA" id="ARBA00037355"/>
    </source>
</evidence>
<feature type="domain" description="DUF218" evidence="9">
    <location>
        <begin position="67"/>
        <end position="204"/>
    </location>
</feature>
<keyword evidence="4 8" id="KW-0812">Transmembrane</keyword>
<comment type="subcellular location">
    <subcellularLocation>
        <location evidence="1">Cell inner membrane</location>
        <topology evidence="1">Single-pass membrane protein</topology>
    </subcellularLocation>
</comment>
<dbReference type="CDD" id="cd06259">
    <property type="entry name" value="YdcF-like"/>
    <property type="match status" value="1"/>
</dbReference>
<dbReference type="PANTHER" id="PTHR30336">
    <property type="entry name" value="INNER MEMBRANE PROTEIN, PROBABLE PERMEASE"/>
    <property type="match status" value="1"/>
</dbReference>
<dbReference type="InterPro" id="IPR003848">
    <property type="entry name" value="DUF218"/>
</dbReference>
<comment type="function">
    <text evidence="7">Participates in the barrier function of the cell envelope.</text>
</comment>
<keyword evidence="11" id="KW-1185">Reference proteome</keyword>
<evidence type="ECO:0000256" key="5">
    <source>
        <dbReference type="ARBA" id="ARBA00022989"/>
    </source>
</evidence>
<reference evidence="10 11" key="1">
    <citation type="submission" date="2024-05" db="EMBL/GenBank/DDBJ databases">
        <authorList>
            <person name="Duchaud E."/>
        </authorList>
    </citation>
    <scope>NUCLEOTIDE SEQUENCE [LARGE SCALE GENOMIC DNA]</scope>
    <source>
        <strain evidence="10">Ena-SAMPLE-TAB-13-05-2024-13:56:06:370-140309</strain>
    </source>
</reference>
<dbReference type="PANTHER" id="PTHR30336:SF0">
    <property type="entry name" value="PROTEIN SANA"/>
    <property type="match status" value="1"/>
</dbReference>
<keyword evidence="3" id="KW-0997">Cell inner membrane</keyword>
<evidence type="ECO:0000256" key="4">
    <source>
        <dbReference type="ARBA" id="ARBA00022692"/>
    </source>
</evidence>
<evidence type="ECO:0000256" key="2">
    <source>
        <dbReference type="ARBA" id="ARBA00022475"/>
    </source>
</evidence>
<dbReference type="InterPro" id="IPR051599">
    <property type="entry name" value="Cell_Envelope_Assoc"/>
</dbReference>
<dbReference type="Proteomes" id="UP001497514">
    <property type="component" value="Chromosome"/>
</dbReference>
<evidence type="ECO:0000256" key="1">
    <source>
        <dbReference type="ARBA" id="ARBA00004377"/>
    </source>
</evidence>